<dbReference type="AlphaFoldDB" id="A0A6I4VUA2"/>
<evidence type="ECO:0000313" key="1">
    <source>
        <dbReference type="EMBL" id="MXQ54108.1"/>
    </source>
</evidence>
<gene>
    <name evidence="1" type="ORF">GSM42_10355</name>
</gene>
<reference evidence="1 2" key="1">
    <citation type="submission" date="2019-12" db="EMBL/GenBank/DDBJ databases">
        <title>Whole-genome analyses of novel actinobacteria.</title>
        <authorList>
            <person name="Sahin N."/>
            <person name="Saygin H."/>
        </authorList>
    </citation>
    <scope>NUCLEOTIDE SEQUENCE [LARGE SCALE GENOMIC DNA]</scope>
    <source>
        <strain evidence="1 2">KC615</strain>
    </source>
</reference>
<evidence type="ECO:0000313" key="2">
    <source>
        <dbReference type="Proteomes" id="UP000430692"/>
    </source>
</evidence>
<protein>
    <submittedName>
        <fullName evidence="1">Uncharacterized protein</fullName>
    </submittedName>
</protein>
<name>A0A6I4VUA2_9BACL</name>
<organism evidence="1 2">
    <name type="scientific">Shimazuella alba</name>
    <dbReference type="NCBI Taxonomy" id="2690964"/>
    <lineage>
        <taxon>Bacteria</taxon>
        <taxon>Bacillati</taxon>
        <taxon>Bacillota</taxon>
        <taxon>Bacilli</taxon>
        <taxon>Bacillales</taxon>
        <taxon>Thermoactinomycetaceae</taxon>
        <taxon>Shimazuella</taxon>
    </lineage>
</organism>
<accession>A0A6I4VUA2</accession>
<sequence length="114" mass="13129">MAKKNDVQNGDQMQETDLAKSERLIEEARVLIDSVFKRVRKGRTLTTDEFKALCQAILKMNEAYPLVKIPIRQQKLGLSIRYLEEVIERLIADDKYVSIDTQLTYAHAQSGYPN</sequence>
<proteinExistence type="predicted"/>
<dbReference type="EMBL" id="WUUL01000006">
    <property type="protein sequence ID" value="MXQ54108.1"/>
    <property type="molecule type" value="Genomic_DNA"/>
</dbReference>
<dbReference type="Proteomes" id="UP000430692">
    <property type="component" value="Unassembled WGS sequence"/>
</dbReference>
<comment type="caution">
    <text evidence="1">The sequence shown here is derived from an EMBL/GenBank/DDBJ whole genome shotgun (WGS) entry which is preliminary data.</text>
</comment>
<dbReference type="RefSeq" id="WP_160801467.1">
    <property type="nucleotide sequence ID" value="NZ_WUUL01000006.1"/>
</dbReference>
<keyword evidence="2" id="KW-1185">Reference proteome</keyword>